<dbReference type="PANTHER" id="PTHR43066:SF21">
    <property type="entry name" value="UBIQUITIN-ASSOCIATED DOMAIN-CONTAINING PROTEIN 2"/>
    <property type="match status" value="1"/>
</dbReference>
<feature type="transmembrane region" description="Helical" evidence="5">
    <location>
        <begin position="86"/>
        <end position="108"/>
    </location>
</feature>
<dbReference type="CDD" id="cd14279">
    <property type="entry name" value="CUE"/>
    <property type="match status" value="1"/>
</dbReference>
<feature type="domain" description="CUE" evidence="6">
    <location>
        <begin position="300"/>
        <end position="343"/>
    </location>
</feature>
<keyword evidence="2 5" id="KW-0812">Transmembrane</keyword>
<dbReference type="InterPro" id="IPR003892">
    <property type="entry name" value="CUE"/>
</dbReference>
<evidence type="ECO:0000259" key="6">
    <source>
        <dbReference type="PROSITE" id="PS51140"/>
    </source>
</evidence>
<evidence type="ECO:0000256" key="3">
    <source>
        <dbReference type="ARBA" id="ARBA00022989"/>
    </source>
</evidence>
<sequence length="343" mass="37206">MSGFQHAGVTKGIMVVLGITTLTISLLGAKPYAHLQLVPHITKYRQYWRAPLHPFAFANSTELLVGELLLYNIGRGIERSFGGRKFASFVVVSTAMSAALCFVTLVLLHRFGLNAVPAGPYGLIFSLLWQYARTVPSLYTFKVCGVPFTSKMFVYILAAQLASSWMPGSILAAFAGLLTGYLYRTDTPFLLPSLNRPRRLWRPLKAYRIPESVFRLLERLFAPLIGSSTAPRRSSRVLPGQVRDGREEFEGGIRGLLAARAGLNTPARAPETGTPETPGGGGARAAVGEWVTGRGGARAPTEAEITAISSMFPNLSRDAIVQALQRHDYNTALAVEALLEQGG</sequence>
<keyword evidence="8" id="KW-1185">Reference proteome</keyword>
<reference evidence="7 8" key="1">
    <citation type="submission" date="2015-03" db="EMBL/GenBank/DDBJ databases">
        <title>Genomics and transcriptomics of the oil-accumulating basidiomycete yeast T. oleaginosus allow insights into substrate utilization and the diverse evolutionary trajectories of mating systems in fungi.</title>
        <authorList>
            <consortium name="DOE Joint Genome Institute"/>
            <person name="Kourist R."/>
            <person name="Kracht O."/>
            <person name="Bracharz F."/>
            <person name="Lipzen A."/>
            <person name="Nolan M."/>
            <person name="Ohm R."/>
            <person name="Grigoriev I."/>
            <person name="Sun S."/>
            <person name="Heitman J."/>
            <person name="Bruck T."/>
            <person name="Nowrousian M."/>
        </authorList>
    </citation>
    <scope>NUCLEOTIDE SEQUENCE [LARGE SCALE GENOMIC DNA]</scope>
    <source>
        <strain evidence="7 8">IBC0246</strain>
    </source>
</reference>
<feature type="transmembrane region" description="Helical" evidence="5">
    <location>
        <begin position="164"/>
        <end position="183"/>
    </location>
</feature>
<dbReference type="Pfam" id="PF02845">
    <property type="entry name" value="CUE"/>
    <property type="match status" value="1"/>
</dbReference>
<dbReference type="SMART" id="SM00546">
    <property type="entry name" value="CUE"/>
    <property type="match status" value="1"/>
</dbReference>
<gene>
    <name evidence="7" type="ORF">CC85DRAFT_93432</name>
</gene>
<dbReference type="AlphaFoldDB" id="A0A0J0XMP1"/>
<proteinExistence type="predicted"/>
<keyword evidence="4 5" id="KW-0472">Membrane</keyword>
<dbReference type="InterPro" id="IPR022764">
    <property type="entry name" value="Peptidase_S54_rhomboid_dom"/>
</dbReference>
<comment type="subcellular location">
    <subcellularLocation>
        <location evidence="1">Membrane</location>
        <topology evidence="1">Multi-pass membrane protein</topology>
    </subcellularLocation>
</comment>
<dbReference type="OrthoDB" id="272778at2759"/>
<keyword evidence="3 5" id="KW-1133">Transmembrane helix</keyword>
<feature type="transmembrane region" description="Helical" evidence="5">
    <location>
        <begin position="114"/>
        <end position="132"/>
    </location>
</feature>
<dbReference type="PROSITE" id="PS51140">
    <property type="entry name" value="CUE"/>
    <property type="match status" value="1"/>
</dbReference>
<feature type="transmembrane region" description="Helical" evidence="5">
    <location>
        <begin position="12"/>
        <end position="32"/>
    </location>
</feature>
<dbReference type="SUPFAM" id="SSF46934">
    <property type="entry name" value="UBA-like"/>
    <property type="match status" value="1"/>
</dbReference>
<evidence type="ECO:0000256" key="2">
    <source>
        <dbReference type="ARBA" id="ARBA00022692"/>
    </source>
</evidence>
<protein>
    <recommendedName>
        <fullName evidence="6">CUE domain-containing protein</fullName>
    </recommendedName>
</protein>
<evidence type="ECO:0000313" key="8">
    <source>
        <dbReference type="Proteomes" id="UP000053611"/>
    </source>
</evidence>
<dbReference type="STRING" id="879819.A0A0J0XMP1"/>
<evidence type="ECO:0000256" key="1">
    <source>
        <dbReference type="ARBA" id="ARBA00004141"/>
    </source>
</evidence>
<organism evidence="7 8">
    <name type="scientific">Cutaneotrichosporon oleaginosum</name>
    <dbReference type="NCBI Taxonomy" id="879819"/>
    <lineage>
        <taxon>Eukaryota</taxon>
        <taxon>Fungi</taxon>
        <taxon>Dikarya</taxon>
        <taxon>Basidiomycota</taxon>
        <taxon>Agaricomycotina</taxon>
        <taxon>Tremellomycetes</taxon>
        <taxon>Trichosporonales</taxon>
        <taxon>Trichosporonaceae</taxon>
        <taxon>Cutaneotrichosporon</taxon>
    </lineage>
</organism>
<accession>A0A0J0XMP1</accession>
<feature type="transmembrane region" description="Helical" evidence="5">
    <location>
        <begin position="52"/>
        <end position="74"/>
    </location>
</feature>
<dbReference type="PANTHER" id="PTHR43066">
    <property type="entry name" value="RHOMBOID-RELATED PROTEIN"/>
    <property type="match status" value="1"/>
</dbReference>
<evidence type="ECO:0000256" key="5">
    <source>
        <dbReference type="SAM" id="Phobius"/>
    </source>
</evidence>
<evidence type="ECO:0000256" key="4">
    <source>
        <dbReference type="ARBA" id="ARBA00023136"/>
    </source>
</evidence>
<dbReference type="InterPro" id="IPR035952">
    <property type="entry name" value="Rhomboid-like_sf"/>
</dbReference>
<evidence type="ECO:0000313" key="7">
    <source>
        <dbReference type="EMBL" id="KLT42386.1"/>
    </source>
</evidence>
<dbReference type="GO" id="GO:0043130">
    <property type="term" value="F:ubiquitin binding"/>
    <property type="evidence" value="ECO:0007669"/>
    <property type="project" value="InterPro"/>
</dbReference>
<dbReference type="EMBL" id="KQ087206">
    <property type="protein sequence ID" value="KLT42386.1"/>
    <property type="molecule type" value="Genomic_DNA"/>
</dbReference>
<name>A0A0J0XMP1_9TREE</name>
<dbReference type="InterPro" id="IPR009060">
    <property type="entry name" value="UBA-like_sf"/>
</dbReference>
<dbReference type="GO" id="GO:0004252">
    <property type="term" value="F:serine-type endopeptidase activity"/>
    <property type="evidence" value="ECO:0007669"/>
    <property type="project" value="InterPro"/>
</dbReference>
<dbReference type="GO" id="GO:0016020">
    <property type="term" value="C:membrane"/>
    <property type="evidence" value="ECO:0007669"/>
    <property type="project" value="UniProtKB-SubCell"/>
</dbReference>
<dbReference type="GeneID" id="28988132"/>
<dbReference type="Pfam" id="PF01694">
    <property type="entry name" value="Rhomboid"/>
    <property type="match status" value="1"/>
</dbReference>
<dbReference type="SUPFAM" id="SSF144091">
    <property type="entry name" value="Rhomboid-like"/>
    <property type="match status" value="1"/>
</dbReference>
<dbReference type="Proteomes" id="UP000053611">
    <property type="component" value="Unassembled WGS sequence"/>
</dbReference>
<dbReference type="Gene3D" id="1.20.1540.10">
    <property type="entry name" value="Rhomboid-like"/>
    <property type="match status" value="1"/>
</dbReference>
<dbReference type="Gene3D" id="1.10.8.10">
    <property type="entry name" value="DNA helicase RuvA subunit, C-terminal domain"/>
    <property type="match status" value="1"/>
</dbReference>